<dbReference type="PRINTS" id="PR01171">
    <property type="entry name" value="BCTLIPOCALIN"/>
</dbReference>
<evidence type="ECO:0000256" key="4">
    <source>
        <dbReference type="ARBA" id="ARBA00022729"/>
    </source>
</evidence>
<dbReference type="InterPro" id="IPR018673">
    <property type="entry name" value="DUF2141"/>
</dbReference>
<dbReference type="FunFam" id="2.40.128.20:FF:000002">
    <property type="entry name" value="Outer membrane lipoprotein Blc"/>
    <property type="match status" value="1"/>
</dbReference>
<feature type="transmembrane region" description="Helical" evidence="10">
    <location>
        <begin position="6"/>
        <end position="25"/>
    </location>
</feature>
<dbReference type="InterPro" id="IPR047202">
    <property type="entry name" value="Lipocalin_Blc-like_dom"/>
</dbReference>
<dbReference type="Pfam" id="PF03703">
    <property type="entry name" value="bPH_2"/>
    <property type="match status" value="1"/>
</dbReference>
<sequence>MKIAKYIFAGLFIVAAILVVIAPVGPMPGFFIGGTPTPAPAQWMDTSETHEIKLRIPGSIPRVVIIWVIQHDGELHVVGARDSGWVEMIGQGSPVEMRLGERTYALNATLLSGGWEPVLNAYVDKYRPDYPEIVDGFPPIEEAQDSIAGSFDPKIKTYMLLQFLFVLVITLFGILLIPLVLWAINKHFNALSCEMTEKFLKVRKGVLVKTEKNVPLEQITDLGIVEGPLMRYLGIKQLSVETAGQSSTGPLVKLLGVIDAESFRDQVLQQRDKLRKTVHSDTPLGASAEDETQLQILAADISVTMNGAPGEVAVLVYVDENENGLIDKNFIGIPKEPLGISNNYRPKGPPSFDRAKLNIAENETTDIDIEIYKVLGERGRIGVGVGVIGRSSPYVGSDTTVLNPIPAITYNGERLQWLGPNVQYGILGTGRWRLAASASYRIGVFEEDDSPALAGMGDRDNTLMAGIGLRYELPGGVNLSMQYEHDVLDKIGGGSATARVSKGFQTGWLRLVPQLQVNWLSDELTNYDFGVTARAATLTRPAYNTGSSVSYELGFGTFIELTEEWRIVVNVAAEFLPDRITDSPIVADDHVIKGFAAITYVFCGCAGIPEGATAVTGFELDRYLGQWYEVARLDHRFERGLSNVTATYSMRKDGGVSVLNRGYKVDKGEWQEATGKAYFVGKTDVGQLKVSFFGPFYGGYNIIELDKDAYQYALVAGPDRGYLWILSRSPQLDPTTLSALINKADNLDFPTDQLIYVDHTAPRNSSGQVEK</sequence>
<keyword evidence="9" id="KW-0449">Lipoprotein</keyword>
<evidence type="ECO:0000256" key="8">
    <source>
        <dbReference type="ARBA" id="ARBA00023237"/>
    </source>
</evidence>
<proteinExistence type="predicted"/>
<dbReference type="SUPFAM" id="SSF50814">
    <property type="entry name" value="Lipocalins"/>
    <property type="match status" value="1"/>
</dbReference>
<evidence type="ECO:0000256" key="9">
    <source>
        <dbReference type="ARBA" id="ARBA00023288"/>
    </source>
</evidence>
<dbReference type="PANTHER" id="PTHR10612:SF34">
    <property type="entry name" value="APOLIPOPROTEIN D"/>
    <property type="match status" value="1"/>
</dbReference>
<dbReference type="GO" id="GO:0006950">
    <property type="term" value="P:response to stress"/>
    <property type="evidence" value="ECO:0007669"/>
    <property type="project" value="UniProtKB-ARBA"/>
</dbReference>
<dbReference type="Pfam" id="PF06629">
    <property type="entry name" value="MipA"/>
    <property type="match status" value="1"/>
</dbReference>
<gene>
    <name evidence="13" type="primary">blc</name>
    <name evidence="13" type="ORF">SPIL2461_LOCUS11402</name>
</gene>
<keyword evidence="5" id="KW-0446">Lipid-binding</keyword>
<dbReference type="Gene3D" id="2.40.128.20">
    <property type="match status" value="1"/>
</dbReference>
<dbReference type="InterPro" id="IPR002446">
    <property type="entry name" value="Lipocalin_bac"/>
</dbReference>
<comment type="subcellular location">
    <subcellularLocation>
        <location evidence="1">Cell outer membrane</location>
    </subcellularLocation>
    <subcellularLocation>
        <location evidence="2">Membrane</location>
        <topology evidence="2">Lipid-anchor</topology>
    </subcellularLocation>
</comment>
<dbReference type="CDD" id="cd19438">
    <property type="entry name" value="lipocalin_Blc-like"/>
    <property type="match status" value="1"/>
</dbReference>
<feature type="domain" description="YdbS-like PH" evidence="11">
    <location>
        <begin position="194"/>
        <end position="266"/>
    </location>
</feature>
<evidence type="ECO:0000256" key="6">
    <source>
        <dbReference type="ARBA" id="ARBA00023136"/>
    </source>
</evidence>
<dbReference type="Proteomes" id="UP000649617">
    <property type="component" value="Unassembled WGS sequence"/>
</dbReference>
<dbReference type="InterPro" id="IPR012674">
    <property type="entry name" value="Calycin"/>
</dbReference>
<comment type="caution">
    <text evidence="13">The sequence shown here is derived from an EMBL/GenBank/DDBJ whole genome shotgun (WGS) entry which is preliminary data.</text>
</comment>
<dbReference type="Pfam" id="PF09912">
    <property type="entry name" value="DUF2141"/>
    <property type="match status" value="1"/>
</dbReference>
<dbReference type="InterPro" id="IPR000566">
    <property type="entry name" value="Lipocln_cytosolic_FA-bd_dom"/>
</dbReference>
<dbReference type="GO" id="GO:0016020">
    <property type="term" value="C:membrane"/>
    <property type="evidence" value="ECO:0007669"/>
    <property type="project" value="UniProtKB-SubCell"/>
</dbReference>
<dbReference type="PROSITE" id="PS00213">
    <property type="entry name" value="LIPOCALIN"/>
    <property type="match status" value="1"/>
</dbReference>
<dbReference type="PANTHER" id="PTHR10612">
    <property type="entry name" value="APOLIPOPROTEIN D"/>
    <property type="match status" value="1"/>
</dbReference>
<name>A0A812S2A1_SYMPI</name>
<evidence type="ECO:0000256" key="2">
    <source>
        <dbReference type="ARBA" id="ARBA00004635"/>
    </source>
</evidence>
<evidence type="ECO:0000259" key="12">
    <source>
        <dbReference type="Pfam" id="PF08212"/>
    </source>
</evidence>
<keyword evidence="4" id="KW-0732">Signal</keyword>
<evidence type="ECO:0000313" key="13">
    <source>
        <dbReference type="EMBL" id="CAE7459378.1"/>
    </source>
</evidence>
<keyword evidence="14" id="KW-1185">Reference proteome</keyword>
<evidence type="ECO:0000256" key="10">
    <source>
        <dbReference type="SAM" id="Phobius"/>
    </source>
</evidence>
<keyword evidence="8" id="KW-0998">Cell outer membrane</keyword>
<accession>A0A812S2A1</accession>
<dbReference type="InterPro" id="IPR005182">
    <property type="entry name" value="YdbS-like_PH"/>
</dbReference>
<dbReference type="InterPro" id="IPR022272">
    <property type="entry name" value="Lipocalin_CS"/>
</dbReference>
<evidence type="ECO:0000256" key="1">
    <source>
        <dbReference type="ARBA" id="ARBA00004442"/>
    </source>
</evidence>
<dbReference type="Pfam" id="PF08212">
    <property type="entry name" value="Lipocalin_2"/>
    <property type="match status" value="1"/>
</dbReference>
<evidence type="ECO:0000256" key="3">
    <source>
        <dbReference type="ARBA" id="ARBA00011738"/>
    </source>
</evidence>
<keyword evidence="7" id="KW-0564">Palmitate</keyword>
<keyword evidence="6 10" id="KW-0472">Membrane</keyword>
<dbReference type="AlphaFoldDB" id="A0A812S2A1"/>
<reference evidence="13" key="1">
    <citation type="submission" date="2021-02" db="EMBL/GenBank/DDBJ databases">
        <authorList>
            <person name="Dougan E. K."/>
            <person name="Rhodes N."/>
            <person name="Thang M."/>
            <person name="Chan C."/>
        </authorList>
    </citation>
    <scope>NUCLEOTIDE SEQUENCE</scope>
</reference>
<keyword evidence="10" id="KW-0812">Transmembrane</keyword>
<feature type="domain" description="Lipocalin/cytosolic fatty-acid binding" evidence="12">
    <location>
        <begin position="619"/>
        <end position="757"/>
    </location>
</feature>
<dbReference type="InterPro" id="IPR010583">
    <property type="entry name" value="MipA"/>
</dbReference>
<comment type="subunit">
    <text evidence="3">Homodimer.</text>
</comment>
<organism evidence="13 14">
    <name type="scientific">Symbiodinium pilosum</name>
    <name type="common">Dinoflagellate</name>
    <dbReference type="NCBI Taxonomy" id="2952"/>
    <lineage>
        <taxon>Eukaryota</taxon>
        <taxon>Sar</taxon>
        <taxon>Alveolata</taxon>
        <taxon>Dinophyceae</taxon>
        <taxon>Suessiales</taxon>
        <taxon>Symbiodiniaceae</taxon>
        <taxon>Symbiodinium</taxon>
    </lineage>
</organism>
<evidence type="ECO:0000313" key="14">
    <source>
        <dbReference type="Proteomes" id="UP000649617"/>
    </source>
</evidence>
<dbReference type="EMBL" id="CAJNIZ010022223">
    <property type="protein sequence ID" value="CAE7459378.1"/>
    <property type="molecule type" value="Genomic_DNA"/>
</dbReference>
<protein>
    <submittedName>
        <fullName evidence="13">Blc protein</fullName>
    </submittedName>
</protein>
<dbReference type="OrthoDB" id="565904at2759"/>
<feature type="transmembrane region" description="Helical" evidence="10">
    <location>
        <begin position="163"/>
        <end position="184"/>
    </location>
</feature>
<keyword evidence="10" id="KW-1133">Transmembrane helix</keyword>
<dbReference type="GO" id="GO:0008289">
    <property type="term" value="F:lipid binding"/>
    <property type="evidence" value="ECO:0007669"/>
    <property type="project" value="UniProtKB-KW"/>
</dbReference>
<evidence type="ECO:0000256" key="5">
    <source>
        <dbReference type="ARBA" id="ARBA00023121"/>
    </source>
</evidence>
<evidence type="ECO:0000259" key="11">
    <source>
        <dbReference type="Pfam" id="PF03703"/>
    </source>
</evidence>
<evidence type="ECO:0000256" key="7">
    <source>
        <dbReference type="ARBA" id="ARBA00023139"/>
    </source>
</evidence>